<feature type="compositionally biased region" description="Basic residues" evidence="1">
    <location>
        <begin position="60"/>
        <end position="71"/>
    </location>
</feature>
<dbReference type="AlphaFoldDB" id="Q5QMD0"/>
<evidence type="ECO:0000313" key="2">
    <source>
        <dbReference type="EMBL" id="BAD73419.1"/>
    </source>
</evidence>
<protein>
    <submittedName>
        <fullName evidence="2">Uncharacterized protein</fullName>
    </submittedName>
</protein>
<dbReference type="EMBL" id="AP003276">
    <property type="protein sequence ID" value="BAD73419.1"/>
    <property type="molecule type" value="Genomic_DNA"/>
</dbReference>
<name>Q5QMD0_ORYSJ</name>
<reference evidence="2" key="1">
    <citation type="journal article" date="2002" name="Nature">
        <title>The genome sequence and structure of rice chromosome 1.</title>
        <authorList>
            <person name="Sasaki T."/>
            <person name="Matsumoto T."/>
            <person name="Yamamoto K."/>
            <person name="Sakata K."/>
            <person name="Baba T."/>
            <person name="Katayose Y."/>
            <person name="Wu J."/>
            <person name="Niimura Y."/>
            <person name="Cheng Z."/>
            <person name="Nagamura Y."/>
            <person name="Antonio B.A."/>
            <person name="Kanamori H."/>
            <person name="Hosokawa S."/>
            <person name="Masukawa M."/>
            <person name="Arikawa K."/>
            <person name="Chiden Y."/>
            <person name="Hayashi M."/>
            <person name="Okamoto M."/>
            <person name="Ando T."/>
            <person name="Aoki H."/>
            <person name="Arita K."/>
            <person name="Hamada M."/>
            <person name="Harada C."/>
            <person name="Hijishita S."/>
            <person name="Honda M."/>
            <person name="Ichikawa Y."/>
            <person name="Idonuma A."/>
            <person name="Iijima M."/>
            <person name="Ikeda M."/>
            <person name="Ikeno M."/>
            <person name="Itoh S."/>
            <person name="Itoh T."/>
            <person name="Itoh Y."/>
            <person name="Itoh Y."/>
            <person name="Iwabuchi A."/>
            <person name="Kamiya K."/>
            <person name="Karasawa W."/>
            <person name="Katagiri S."/>
            <person name="Kikuta A."/>
            <person name="Kobayashi N."/>
            <person name="Kono I."/>
            <person name="Machita K."/>
            <person name="Maehara T."/>
            <person name="Mizuno H."/>
            <person name="Mizubayashi T."/>
            <person name="Mukai Y."/>
            <person name="Nagasaki H."/>
            <person name="Nakashima M."/>
            <person name="Nakama Y."/>
            <person name="Nakamichi Y."/>
            <person name="Nakamura M."/>
            <person name="Namiki N."/>
            <person name="Negishi M."/>
            <person name="Ohta I."/>
            <person name="Ono N."/>
            <person name="Saji S."/>
            <person name="Sakai K."/>
            <person name="Shibata M."/>
            <person name="Shimokawa T."/>
            <person name="Shomura A."/>
            <person name="Song J."/>
            <person name="Takazaki Y."/>
            <person name="Terasawa K."/>
            <person name="Tsuji K."/>
            <person name="Waki K."/>
            <person name="Yamagata H."/>
            <person name="Yamane H."/>
            <person name="Yoshiki S."/>
            <person name="Yoshihara R."/>
            <person name="Yukawa K."/>
            <person name="Zhong H."/>
            <person name="Iwama H."/>
            <person name="Endo T."/>
            <person name="Ito H."/>
            <person name="Hahn J.H."/>
            <person name="Kim H.I."/>
            <person name="Eun M.Y."/>
            <person name="Yano M."/>
            <person name="Jiang J."/>
            <person name="Gojobori T."/>
        </authorList>
    </citation>
    <scope>NUCLEOTIDE SEQUENCE [LARGE SCALE GENOMIC DNA]</scope>
</reference>
<dbReference type="Proteomes" id="UP000817658">
    <property type="component" value="Chromosome 1"/>
</dbReference>
<feature type="region of interest" description="Disordered" evidence="1">
    <location>
        <begin position="60"/>
        <end position="117"/>
    </location>
</feature>
<gene>
    <name evidence="2" type="primary">P0516D04.17</name>
</gene>
<accession>Q5QMD0</accession>
<organism evidence="2">
    <name type="scientific">Oryza sativa subsp. japonica</name>
    <name type="common">Rice</name>
    <dbReference type="NCBI Taxonomy" id="39947"/>
    <lineage>
        <taxon>Eukaryota</taxon>
        <taxon>Viridiplantae</taxon>
        <taxon>Streptophyta</taxon>
        <taxon>Embryophyta</taxon>
        <taxon>Tracheophyta</taxon>
        <taxon>Spermatophyta</taxon>
        <taxon>Magnoliopsida</taxon>
        <taxon>Liliopsida</taxon>
        <taxon>Poales</taxon>
        <taxon>Poaceae</taxon>
        <taxon>BOP clade</taxon>
        <taxon>Oryzoideae</taxon>
        <taxon>Oryzeae</taxon>
        <taxon>Oryzinae</taxon>
        <taxon>Oryza</taxon>
        <taxon>Oryza sativa</taxon>
    </lineage>
</organism>
<evidence type="ECO:0000256" key="1">
    <source>
        <dbReference type="SAM" id="MobiDB-lite"/>
    </source>
</evidence>
<proteinExistence type="predicted"/>
<sequence length="279" mass="29537">MVTTSKVHGDHSGEELVLLGPHPTATELQLLQQPILPTGGTGLPHAAYSSSAAKKHLVLTPKRKQNQRKKAILSSTPQAKLNRGGQDQLGGGSEQGRRRAGQPEKAVTTAGDGERHGERRLAQEVALHAKGAGEGEKRETRREGEGDLIGKHRRADGKWWDSPACEGNWVSVAGNVNRVAAVGLVVLAKLEEEATGHGIAPIYGNCRPEVAKGWWSGGARVSDGGGSSVADWSGVAARTWRGAAMRQREQHGAMVARRWQRAPGVGNNGGVPVVEGKNT</sequence>